<feature type="region of interest" description="Disordered" evidence="3">
    <location>
        <begin position="1"/>
        <end position="63"/>
    </location>
</feature>
<evidence type="ECO:0000259" key="4">
    <source>
        <dbReference type="Pfam" id="PF12928"/>
    </source>
</evidence>
<feature type="compositionally biased region" description="Low complexity" evidence="3">
    <location>
        <begin position="344"/>
        <end position="355"/>
    </location>
</feature>
<comment type="similarity">
    <text evidence="1">Belongs to the SEN54 family.</text>
</comment>
<keyword evidence="2" id="KW-0819">tRNA processing</keyword>
<name>A0A067NE81_PLEO1</name>
<protein>
    <recommendedName>
        <fullName evidence="4">tRNA-splicing endonuclease subunit Sen54 N-terminal domain-containing protein</fullName>
    </recommendedName>
</protein>
<gene>
    <name evidence="5" type="ORF">PLEOSDRAFT_1089996</name>
</gene>
<dbReference type="HOGENOM" id="CLU_028449_0_0_1"/>
<feature type="domain" description="tRNA-splicing endonuclease subunit Sen54 N-terminal" evidence="4">
    <location>
        <begin position="78"/>
        <end position="154"/>
    </location>
</feature>
<dbReference type="GO" id="GO:0000214">
    <property type="term" value="C:tRNA-intron endonuclease complex"/>
    <property type="evidence" value="ECO:0007669"/>
    <property type="project" value="TreeGrafter"/>
</dbReference>
<feature type="compositionally biased region" description="Acidic residues" evidence="3">
    <location>
        <begin position="18"/>
        <end position="31"/>
    </location>
</feature>
<sequence length="426" mass="47955">MDDALELPNAPPKPVQGDEPDENSSGDEDSGADWTKLSSLNINRPIIPRRGEKEFEPAPGGGSGLQIHVLDRARSAMFDALRATRSTSSKAMSYAVWYPSIARAHVTLSRGIHFTSMGHSVPRKEESEEKTTKRLELLPEEAIYMIERGALFCTKAGGAPMSAQQAFSEMLGTEDMTLEKYQVYSYLKRLGYVVTRATPPSPFYPVTPPSSTSSTPLRHQSLFSRFTFHLTNLFSRFNWWRPLCINPWLRQHMSYEFIYKSLRFIPSGHNAPLHVKHTSASPYKIFYHLYKPSTPFKKTSPPPPDFSVVVVDARVTQMPTLRELDDLFGELPELPPPLPRQRHPQQGPQPARNQLPPAPPTPTTLWSWISSWVFKEPETPSPPPRRPNPFAALKAGKRIVVIAAVDAGNISFFRFGQGGFEDWPMM</sequence>
<evidence type="ECO:0000313" key="6">
    <source>
        <dbReference type="Proteomes" id="UP000027073"/>
    </source>
</evidence>
<dbReference type="VEuPathDB" id="FungiDB:PLEOSDRAFT_1089996"/>
<dbReference type="AlphaFoldDB" id="A0A067NE81"/>
<dbReference type="PANTHER" id="PTHR21027">
    <property type="entry name" value="TRNA-SPLICING ENDONUCLEASE SUBUNIT SEN54"/>
    <property type="match status" value="1"/>
</dbReference>
<dbReference type="InterPro" id="IPR024336">
    <property type="entry name" value="tRNA_splic_suSen54_N"/>
</dbReference>
<dbReference type="Proteomes" id="UP000027073">
    <property type="component" value="Unassembled WGS sequence"/>
</dbReference>
<dbReference type="PANTHER" id="PTHR21027:SF1">
    <property type="entry name" value="TRNA-SPLICING ENDONUCLEASE SUBUNIT SEN54"/>
    <property type="match status" value="1"/>
</dbReference>
<feature type="non-terminal residue" evidence="5">
    <location>
        <position position="1"/>
    </location>
</feature>
<reference evidence="6" key="1">
    <citation type="journal article" date="2014" name="Proc. Natl. Acad. Sci. U.S.A.">
        <title>Extensive sampling of basidiomycete genomes demonstrates inadequacy of the white-rot/brown-rot paradigm for wood decay fungi.</title>
        <authorList>
            <person name="Riley R."/>
            <person name="Salamov A.A."/>
            <person name="Brown D.W."/>
            <person name="Nagy L.G."/>
            <person name="Floudas D."/>
            <person name="Held B.W."/>
            <person name="Levasseur A."/>
            <person name="Lombard V."/>
            <person name="Morin E."/>
            <person name="Otillar R."/>
            <person name="Lindquist E.A."/>
            <person name="Sun H."/>
            <person name="LaButti K.M."/>
            <person name="Schmutz J."/>
            <person name="Jabbour D."/>
            <person name="Luo H."/>
            <person name="Baker S.E."/>
            <person name="Pisabarro A.G."/>
            <person name="Walton J.D."/>
            <person name="Blanchette R.A."/>
            <person name="Henrissat B."/>
            <person name="Martin F."/>
            <person name="Cullen D."/>
            <person name="Hibbett D.S."/>
            <person name="Grigoriev I.V."/>
        </authorList>
    </citation>
    <scope>NUCLEOTIDE SEQUENCE [LARGE SCALE GENOMIC DNA]</scope>
    <source>
        <strain evidence="6">PC15</strain>
    </source>
</reference>
<dbReference type="EMBL" id="KL198010">
    <property type="protein sequence ID" value="KDQ25275.1"/>
    <property type="molecule type" value="Genomic_DNA"/>
</dbReference>
<accession>A0A067NE81</accession>
<evidence type="ECO:0000313" key="5">
    <source>
        <dbReference type="EMBL" id="KDQ25275.1"/>
    </source>
</evidence>
<dbReference type="GO" id="GO:0000379">
    <property type="term" value="P:tRNA-type intron splice site recognition and cleavage"/>
    <property type="evidence" value="ECO:0007669"/>
    <property type="project" value="TreeGrafter"/>
</dbReference>
<evidence type="ECO:0000256" key="3">
    <source>
        <dbReference type="SAM" id="MobiDB-lite"/>
    </source>
</evidence>
<dbReference type="InParanoid" id="A0A067NE81"/>
<evidence type="ECO:0000256" key="2">
    <source>
        <dbReference type="ARBA" id="ARBA00022694"/>
    </source>
</evidence>
<proteinExistence type="inferred from homology"/>
<dbReference type="OrthoDB" id="408683at2759"/>
<feature type="region of interest" description="Disordered" evidence="3">
    <location>
        <begin position="332"/>
        <end position="360"/>
    </location>
</feature>
<evidence type="ECO:0000256" key="1">
    <source>
        <dbReference type="ARBA" id="ARBA00005736"/>
    </source>
</evidence>
<dbReference type="Pfam" id="PF12928">
    <property type="entry name" value="tRNA_int_end_N2"/>
    <property type="match status" value="1"/>
</dbReference>
<organism evidence="5 6">
    <name type="scientific">Pleurotus ostreatus (strain PC15)</name>
    <name type="common">Oyster mushroom</name>
    <dbReference type="NCBI Taxonomy" id="1137138"/>
    <lineage>
        <taxon>Eukaryota</taxon>
        <taxon>Fungi</taxon>
        <taxon>Dikarya</taxon>
        <taxon>Basidiomycota</taxon>
        <taxon>Agaricomycotina</taxon>
        <taxon>Agaricomycetes</taxon>
        <taxon>Agaricomycetidae</taxon>
        <taxon>Agaricales</taxon>
        <taxon>Pleurotineae</taxon>
        <taxon>Pleurotaceae</taxon>
        <taxon>Pleurotus</taxon>
    </lineage>
</organism>
<dbReference type="InterPro" id="IPR024337">
    <property type="entry name" value="tRNA_splic_suSen54"/>
</dbReference>
<dbReference type="FunCoup" id="A0A067NE81">
    <property type="interactions" value="9"/>
</dbReference>
<dbReference type="STRING" id="1137138.A0A067NE81"/>